<comment type="caution">
    <text evidence="1">The sequence shown here is derived from an EMBL/GenBank/DDBJ whole genome shotgun (WGS) entry which is preliminary data.</text>
</comment>
<dbReference type="EMBL" id="BMAW01126308">
    <property type="protein sequence ID" value="GFU16180.1"/>
    <property type="molecule type" value="Genomic_DNA"/>
</dbReference>
<keyword evidence="2" id="KW-1185">Reference proteome</keyword>
<name>A0A8X6UHQ8_NEPPI</name>
<dbReference type="AlphaFoldDB" id="A0A8X6UHQ8"/>
<evidence type="ECO:0000313" key="2">
    <source>
        <dbReference type="Proteomes" id="UP000887013"/>
    </source>
</evidence>
<proteinExistence type="predicted"/>
<organism evidence="1 2">
    <name type="scientific">Nephila pilipes</name>
    <name type="common">Giant wood spider</name>
    <name type="synonym">Nephila maculata</name>
    <dbReference type="NCBI Taxonomy" id="299642"/>
    <lineage>
        <taxon>Eukaryota</taxon>
        <taxon>Metazoa</taxon>
        <taxon>Ecdysozoa</taxon>
        <taxon>Arthropoda</taxon>
        <taxon>Chelicerata</taxon>
        <taxon>Arachnida</taxon>
        <taxon>Araneae</taxon>
        <taxon>Araneomorphae</taxon>
        <taxon>Entelegynae</taxon>
        <taxon>Araneoidea</taxon>
        <taxon>Nephilidae</taxon>
        <taxon>Nephila</taxon>
    </lineage>
</organism>
<dbReference type="Proteomes" id="UP000887013">
    <property type="component" value="Unassembled WGS sequence"/>
</dbReference>
<accession>A0A8X6UHQ8</accession>
<reference evidence="1" key="1">
    <citation type="submission" date="2020-08" db="EMBL/GenBank/DDBJ databases">
        <title>Multicomponent nature underlies the extraordinary mechanical properties of spider dragline silk.</title>
        <authorList>
            <person name="Kono N."/>
            <person name="Nakamura H."/>
            <person name="Mori M."/>
            <person name="Yoshida Y."/>
            <person name="Ohtoshi R."/>
            <person name="Malay A.D."/>
            <person name="Moran D.A.P."/>
            <person name="Tomita M."/>
            <person name="Numata K."/>
            <person name="Arakawa K."/>
        </authorList>
    </citation>
    <scope>NUCLEOTIDE SEQUENCE</scope>
</reference>
<protein>
    <submittedName>
        <fullName evidence="1">Uncharacterized protein</fullName>
    </submittedName>
</protein>
<sequence>MAFRFECPADGLPHCAIYRPQGKASSPQEFLNGYNGARDIFEDHLRNVEQCYADSTFHLYVELKDIEMECDGNIYIANAEINSDLVSVESN</sequence>
<gene>
    <name evidence="1" type="ORF">NPIL_85381</name>
</gene>
<evidence type="ECO:0000313" key="1">
    <source>
        <dbReference type="EMBL" id="GFU16180.1"/>
    </source>
</evidence>